<evidence type="ECO:0000259" key="4">
    <source>
        <dbReference type="Pfam" id="PF07859"/>
    </source>
</evidence>
<feature type="active site" evidence="3">
    <location>
        <position position="140"/>
    </location>
</feature>
<dbReference type="InterPro" id="IPR029058">
    <property type="entry name" value="AB_hydrolase_fold"/>
</dbReference>
<dbReference type="PANTHER" id="PTHR48081">
    <property type="entry name" value="AB HYDROLASE SUPERFAMILY PROTEIN C4A8.06C"/>
    <property type="match status" value="1"/>
</dbReference>
<dbReference type="RefSeq" id="WP_188817010.1">
    <property type="nucleotide sequence ID" value="NZ_BMLK01000001.1"/>
</dbReference>
<dbReference type="Proteomes" id="UP000605099">
    <property type="component" value="Unassembled WGS sequence"/>
</dbReference>
<organism evidence="5 6">
    <name type="scientific">Novosphingobium indicum</name>
    <dbReference type="NCBI Taxonomy" id="462949"/>
    <lineage>
        <taxon>Bacteria</taxon>
        <taxon>Pseudomonadati</taxon>
        <taxon>Pseudomonadota</taxon>
        <taxon>Alphaproteobacteria</taxon>
        <taxon>Sphingomonadales</taxon>
        <taxon>Sphingomonadaceae</taxon>
        <taxon>Novosphingobium</taxon>
    </lineage>
</organism>
<reference evidence="6" key="1">
    <citation type="journal article" date="2019" name="Int. J. Syst. Evol. Microbiol.">
        <title>The Global Catalogue of Microorganisms (GCM) 10K type strain sequencing project: providing services to taxonomists for standard genome sequencing and annotation.</title>
        <authorList>
            <consortium name="The Broad Institute Genomics Platform"/>
            <consortium name="The Broad Institute Genome Sequencing Center for Infectious Disease"/>
            <person name="Wu L."/>
            <person name="Ma J."/>
        </authorList>
    </citation>
    <scope>NUCLEOTIDE SEQUENCE [LARGE SCALE GENOMIC DNA]</scope>
    <source>
        <strain evidence="6">CGMCC 1.6784</strain>
    </source>
</reference>
<dbReference type="PANTHER" id="PTHR48081:SF30">
    <property type="entry name" value="ACETYL-HYDROLASE LIPR-RELATED"/>
    <property type="match status" value="1"/>
</dbReference>
<dbReference type="InterPro" id="IPR033140">
    <property type="entry name" value="Lipase_GDXG_put_SER_AS"/>
</dbReference>
<protein>
    <recommendedName>
        <fullName evidence="4">Alpha/beta hydrolase fold-3 domain-containing protein</fullName>
    </recommendedName>
</protein>
<feature type="domain" description="Alpha/beta hydrolase fold-3" evidence="4">
    <location>
        <begin position="67"/>
        <end position="269"/>
    </location>
</feature>
<dbReference type="InterPro" id="IPR050300">
    <property type="entry name" value="GDXG_lipolytic_enzyme"/>
</dbReference>
<dbReference type="EMBL" id="BMLK01000001">
    <property type="protein sequence ID" value="GGN39884.1"/>
    <property type="molecule type" value="Genomic_DNA"/>
</dbReference>
<keyword evidence="6" id="KW-1185">Reference proteome</keyword>
<name>A0ABQ2J5P8_9SPHN</name>
<evidence type="ECO:0000256" key="1">
    <source>
        <dbReference type="ARBA" id="ARBA00010515"/>
    </source>
</evidence>
<proteinExistence type="inferred from homology"/>
<dbReference type="Gene3D" id="3.40.50.1820">
    <property type="entry name" value="alpha/beta hydrolase"/>
    <property type="match status" value="1"/>
</dbReference>
<gene>
    <name evidence="5" type="ORF">GCM10011349_00230</name>
</gene>
<comment type="similarity">
    <text evidence="1">Belongs to the 'GDXG' lipolytic enzyme family.</text>
</comment>
<accession>A0ABQ2J5P8</accession>
<comment type="caution">
    <text evidence="5">The sequence shown here is derived from an EMBL/GenBank/DDBJ whole genome shotgun (WGS) entry which is preliminary data.</text>
</comment>
<evidence type="ECO:0000256" key="2">
    <source>
        <dbReference type="ARBA" id="ARBA00022801"/>
    </source>
</evidence>
<sequence length="303" mass="31113">MTPQAGIALPPERPGYPAPPDLAKRRAQMAAGITAGAFATKAPALETEMAGLRTLRFDAPGTPRGYMLQLHGGGFRIGRPEFEGPFSEALAARCGVTIVVPQYRLAPEGPFPAGLNDALAALQALHAEAGDVPLIVSGDSAGAGLAASIGLLAAAGKAPPIDAVVMLSPWLDLTVTAASYASNAATDPLFGTESAQVAADLYLQGFDPNHPLASPVHCNDADLAGFAPSLISVGTGEVLLDDALRFHSRLEAAGRSCRLVPIDGMEHVAVVRGFDLPGARETFAAVADFADGILAGSFRRGED</sequence>
<dbReference type="PROSITE" id="PS01174">
    <property type="entry name" value="LIPASE_GDXG_SER"/>
    <property type="match status" value="1"/>
</dbReference>
<keyword evidence="2" id="KW-0378">Hydrolase</keyword>
<evidence type="ECO:0000313" key="5">
    <source>
        <dbReference type="EMBL" id="GGN39884.1"/>
    </source>
</evidence>
<dbReference type="InterPro" id="IPR013094">
    <property type="entry name" value="AB_hydrolase_3"/>
</dbReference>
<evidence type="ECO:0000313" key="6">
    <source>
        <dbReference type="Proteomes" id="UP000605099"/>
    </source>
</evidence>
<dbReference type="Pfam" id="PF07859">
    <property type="entry name" value="Abhydrolase_3"/>
    <property type="match status" value="1"/>
</dbReference>
<dbReference type="SUPFAM" id="SSF53474">
    <property type="entry name" value="alpha/beta-Hydrolases"/>
    <property type="match status" value="1"/>
</dbReference>
<evidence type="ECO:0000256" key="3">
    <source>
        <dbReference type="PROSITE-ProRule" id="PRU10038"/>
    </source>
</evidence>